<comment type="caution">
    <text evidence="4">The sequence shown here is derived from an EMBL/GenBank/DDBJ whole genome shotgun (WGS) entry which is preliminary data.</text>
</comment>
<organism evidence="4 5">
    <name type="scientific">Caldiarchaeum subterraneum</name>
    <dbReference type="NCBI Taxonomy" id="311458"/>
    <lineage>
        <taxon>Archaea</taxon>
        <taxon>Nitrososphaerota</taxon>
        <taxon>Candidatus Caldarchaeales</taxon>
        <taxon>Candidatus Caldarchaeaceae</taxon>
        <taxon>Candidatus Caldarchaeum</taxon>
    </lineage>
</organism>
<dbReference type="Gene3D" id="3.90.850.10">
    <property type="entry name" value="Fumarylacetoacetase-like, C-terminal domain"/>
    <property type="match status" value="1"/>
</dbReference>
<dbReference type="Proteomes" id="UP000608579">
    <property type="component" value="Unassembled WGS sequence"/>
</dbReference>
<dbReference type="InterPro" id="IPR011234">
    <property type="entry name" value="Fumarylacetoacetase-like_C"/>
</dbReference>
<sequence>MSEWFHGKLHKLTYLKIYSALNSSVAEMKLCTYELNGRRAVGVIVGEDVLLDVCTAAREVLRREIPNNMVDLLDNWRENKKILDSLLEDFDDKHLISISDVKLLAPLPRPRKIVAALVNTRGMLGGDLEKELKHPRLFLKAPNTVIGPGDVIKAPSYGIRPEVELALVIGRRITKAKKEEINDAIIGYTILNDVTAPAEAKEDYYYAYRRDPETGEIKKTRMRGPLFRSKNHDTFTPTGPWIVTADELNDTSNLEMKTIFEGETVQQGSTADYIFTPQEITQFITKFLTLEPGDIVSCGTVAWIGQSTGDPSEQILPKNTGTLELHIEKIGTLVNKVEPEAPGGV</sequence>
<dbReference type="InterPro" id="IPR036663">
    <property type="entry name" value="Fumarylacetoacetase_C_sf"/>
</dbReference>
<evidence type="ECO:0000313" key="4">
    <source>
        <dbReference type="EMBL" id="HIQ30104.1"/>
    </source>
</evidence>
<comment type="similarity">
    <text evidence="1">Belongs to the FAH family.</text>
</comment>
<evidence type="ECO:0000256" key="1">
    <source>
        <dbReference type="ARBA" id="ARBA00010211"/>
    </source>
</evidence>
<dbReference type="PANTHER" id="PTHR42796:SF4">
    <property type="entry name" value="FUMARYLACETOACETATE HYDROLASE DOMAIN-CONTAINING PROTEIN 2A"/>
    <property type="match status" value="1"/>
</dbReference>
<reference evidence="4" key="1">
    <citation type="journal article" date="2020" name="ISME J.">
        <title>Gammaproteobacteria mediating utilization of methyl-, sulfur- and petroleum organic compounds in deep ocean hydrothermal plumes.</title>
        <authorList>
            <person name="Zhou Z."/>
            <person name="Liu Y."/>
            <person name="Pan J."/>
            <person name="Cron B.R."/>
            <person name="Toner B.M."/>
            <person name="Anantharaman K."/>
            <person name="Breier J.A."/>
            <person name="Dick G.J."/>
            <person name="Li M."/>
        </authorList>
    </citation>
    <scope>NUCLEOTIDE SEQUENCE</scope>
    <source>
        <strain evidence="4">SZUA-1515</strain>
    </source>
</reference>
<proteinExistence type="inferred from homology"/>
<dbReference type="InterPro" id="IPR051121">
    <property type="entry name" value="FAH"/>
</dbReference>
<dbReference type="GO" id="GO:0016787">
    <property type="term" value="F:hydrolase activity"/>
    <property type="evidence" value="ECO:0007669"/>
    <property type="project" value="UniProtKB-KW"/>
</dbReference>
<evidence type="ECO:0000259" key="3">
    <source>
        <dbReference type="Pfam" id="PF01557"/>
    </source>
</evidence>
<evidence type="ECO:0000313" key="5">
    <source>
        <dbReference type="Proteomes" id="UP000608579"/>
    </source>
</evidence>
<dbReference type="Pfam" id="PF01557">
    <property type="entry name" value="FAA_hydrolase"/>
    <property type="match status" value="1"/>
</dbReference>
<name>A0A833EAB5_CALS0</name>
<protein>
    <submittedName>
        <fullName evidence="4">FAA hydrolase family protein</fullName>
    </submittedName>
</protein>
<keyword evidence="4" id="KW-0378">Hydrolase</keyword>
<evidence type="ECO:0000256" key="2">
    <source>
        <dbReference type="ARBA" id="ARBA00022723"/>
    </source>
</evidence>
<keyword evidence="2" id="KW-0479">Metal-binding</keyword>
<accession>A0A833EAB5</accession>
<dbReference type="AlphaFoldDB" id="A0A833EAB5"/>
<dbReference type="PANTHER" id="PTHR42796">
    <property type="entry name" value="FUMARYLACETOACETATE HYDROLASE DOMAIN-CONTAINING PROTEIN 2A-RELATED"/>
    <property type="match status" value="1"/>
</dbReference>
<gene>
    <name evidence="4" type="ORF">EYH45_06035</name>
</gene>
<dbReference type="SUPFAM" id="SSF56529">
    <property type="entry name" value="FAH"/>
    <property type="match status" value="1"/>
</dbReference>
<dbReference type="GO" id="GO:0044281">
    <property type="term" value="P:small molecule metabolic process"/>
    <property type="evidence" value="ECO:0007669"/>
    <property type="project" value="UniProtKB-ARBA"/>
</dbReference>
<dbReference type="GO" id="GO:0046872">
    <property type="term" value="F:metal ion binding"/>
    <property type="evidence" value="ECO:0007669"/>
    <property type="project" value="UniProtKB-KW"/>
</dbReference>
<feature type="domain" description="Fumarylacetoacetase-like C-terminal" evidence="3">
    <location>
        <begin position="131"/>
        <end position="337"/>
    </location>
</feature>
<dbReference type="EMBL" id="DQVM01000113">
    <property type="protein sequence ID" value="HIQ30104.1"/>
    <property type="molecule type" value="Genomic_DNA"/>
</dbReference>